<evidence type="ECO:0000259" key="2">
    <source>
        <dbReference type="Pfam" id="PF01266"/>
    </source>
</evidence>
<dbReference type="Proteomes" id="UP001242480">
    <property type="component" value="Unassembled WGS sequence"/>
</dbReference>
<evidence type="ECO:0000256" key="1">
    <source>
        <dbReference type="ARBA" id="ARBA00023002"/>
    </source>
</evidence>
<accession>A0ABU0JDY4</accession>
<sequence>MTRSTADVIVIGGGIVGMSAAYFLQRAGLAVTVVEREHLAFGASGRNAGFIWLSLRTPGPQLDLARAGLALYPGIVDDIGDSFEFRQHGGMIYAFNDGQMQVLKELAAARQADGVRMRAVDGQEARALCPILPDSVVGATFCEEDAQLHTPKFVEALGAAFASRGGTIRPGTAVTAVRREGGRVIGVDTSAGPIDAETVVVATGAWTAPFLADLDIALPVRPMRLQAMSTVPIAERFRPVLYGPLALKQYTLIRDLPSYRDDLFRSPSEASLTNVELLECFCQRQDSTVLMGCAMDYPGYVDTSTLEGVGITGKVFAEHIPKLRDVALDRAWACMLPSTPDSLPYIGRPAGLDGLVIAAGHVFGNAAGPITGRLVEGLVTGAEPPLDMAPFEVSRHADLAVDGAVRW</sequence>
<keyword evidence="4" id="KW-1185">Reference proteome</keyword>
<keyword evidence="1" id="KW-0560">Oxidoreductase</keyword>
<dbReference type="Pfam" id="PF01266">
    <property type="entry name" value="DAO"/>
    <property type="match status" value="1"/>
</dbReference>
<dbReference type="SUPFAM" id="SSF51905">
    <property type="entry name" value="FAD/NAD(P)-binding domain"/>
    <property type="match status" value="1"/>
</dbReference>
<dbReference type="EMBL" id="JAUSVX010000010">
    <property type="protein sequence ID" value="MDQ0471825.1"/>
    <property type="molecule type" value="Genomic_DNA"/>
</dbReference>
<organism evidence="3 4">
    <name type="scientific">Labrys wisconsinensis</name>
    <dbReference type="NCBI Taxonomy" id="425677"/>
    <lineage>
        <taxon>Bacteria</taxon>
        <taxon>Pseudomonadati</taxon>
        <taxon>Pseudomonadota</taxon>
        <taxon>Alphaproteobacteria</taxon>
        <taxon>Hyphomicrobiales</taxon>
        <taxon>Xanthobacteraceae</taxon>
        <taxon>Labrys</taxon>
    </lineage>
</organism>
<evidence type="ECO:0000313" key="4">
    <source>
        <dbReference type="Proteomes" id="UP001242480"/>
    </source>
</evidence>
<dbReference type="PANTHER" id="PTHR13847">
    <property type="entry name" value="SARCOSINE DEHYDROGENASE-RELATED"/>
    <property type="match status" value="1"/>
</dbReference>
<evidence type="ECO:0000313" key="3">
    <source>
        <dbReference type="EMBL" id="MDQ0471825.1"/>
    </source>
</evidence>
<gene>
    <name evidence="3" type="ORF">QO011_004852</name>
</gene>
<dbReference type="Gene3D" id="3.30.9.10">
    <property type="entry name" value="D-Amino Acid Oxidase, subunit A, domain 2"/>
    <property type="match status" value="1"/>
</dbReference>
<dbReference type="InterPro" id="IPR036188">
    <property type="entry name" value="FAD/NAD-bd_sf"/>
</dbReference>
<reference evidence="3 4" key="1">
    <citation type="submission" date="2023-07" db="EMBL/GenBank/DDBJ databases">
        <title>Genomic Encyclopedia of Type Strains, Phase IV (KMG-IV): sequencing the most valuable type-strain genomes for metagenomic binning, comparative biology and taxonomic classification.</title>
        <authorList>
            <person name="Goeker M."/>
        </authorList>
    </citation>
    <scope>NUCLEOTIDE SEQUENCE [LARGE SCALE GENOMIC DNA]</scope>
    <source>
        <strain evidence="3 4">DSM 19619</strain>
    </source>
</reference>
<name>A0ABU0JDY4_9HYPH</name>
<dbReference type="InterPro" id="IPR006076">
    <property type="entry name" value="FAD-dep_OxRdtase"/>
</dbReference>
<comment type="caution">
    <text evidence="3">The sequence shown here is derived from an EMBL/GenBank/DDBJ whole genome shotgun (WGS) entry which is preliminary data.</text>
</comment>
<feature type="domain" description="FAD dependent oxidoreductase" evidence="2">
    <location>
        <begin position="7"/>
        <end position="375"/>
    </location>
</feature>
<protein>
    <submittedName>
        <fullName evidence="3">Glycine/D-amino acid oxidase-like deaminating enzyme</fullName>
    </submittedName>
</protein>
<dbReference type="Gene3D" id="3.50.50.60">
    <property type="entry name" value="FAD/NAD(P)-binding domain"/>
    <property type="match status" value="1"/>
</dbReference>
<dbReference type="RefSeq" id="WP_307277622.1">
    <property type="nucleotide sequence ID" value="NZ_JAUSVX010000010.1"/>
</dbReference>
<proteinExistence type="predicted"/>